<evidence type="ECO:0000313" key="8">
    <source>
        <dbReference type="EMBL" id="KAK0626980.1"/>
    </source>
</evidence>
<dbReference type="InterPro" id="IPR017907">
    <property type="entry name" value="Znf_RING_CS"/>
</dbReference>
<dbReference type="InterPro" id="IPR001841">
    <property type="entry name" value="Znf_RING"/>
</dbReference>
<feature type="region of interest" description="Disordered" evidence="5">
    <location>
        <begin position="1"/>
        <end position="82"/>
    </location>
</feature>
<feature type="compositionally biased region" description="Low complexity" evidence="5">
    <location>
        <begin position="51"/>
        <end position="64"/>
    </location>
</feature>
<evidence type="ECO:0000256" key="3">
    <source>
        <dbReference type="ARBA" id="ARBA00022833"/>
    </source>
</evidence>
<feature type="compositionally biased region" description="Gly residues" evidence="5">
    <location>
        <begin position="456"/>
        <end position="465"/>
    </location>
</feature>
<dbReference type="Proteomes" id="UP001175000">
    <property type="component" value="Unassembled WGS sequence"/>
</dbReference>
<keyword evidence="2 4" id="KW-0863">Zinc-finger</keyword>
<comment type="caution">
    <text evidence="8">The sequence shown here is derived from an EMBL/GenBank/DDBJ whole genome shotgun (WGS) entry which is preliminary data.</text>
</comment>
<dbReference type="PROSITE" id="PS50145">
    <property type="entry name" value="ZF_TRAF"/>
    <property type="match status" value="1"/>
</dbReference>
<evidence type="ECO:0000259" key="6">
    <source>
        <dbReference type="PROSITE" id="PS50089"/>
    </source>
</evidence>
<dbReference type="Gene3D" id="3.30.40.10">
    <property type="entry name" value="Zinc/RING finger domain, C3HC4 (zinc finger)"/>
    <property type="match status" value="2"/>
</dbReference>
<keyword evidence="9" id="KW-1185">Reference proteome</keyword>
<evidence type="ECO:0000313" key="9">
    <source>
        <dbReference type="Proteomes" id="UP001175000"/>
    </source>
</evidence>
<dbReference type="SUPFAM" id="SSF57850">
    <property type="entry name" value="RING/U-box"/>
    <property type="match status" value="1"/>
</dbReference>
<dbReference type="PROSITE" id="PS50089">
    <property type="entry name" value="ZF_RING_2"/>
    <property type="match status" value="1"/>
</dbReference>
<feature type="region of interest" description="Disordered" evidence="5">
    <location>
        <begin position="446"/>
        <end position="516"/>
    </location>
</feature>
<keyword evidence="3 4" id="KW-0862">Zinc</keyword>
<dbReference type="PROSITE" id="PS00518">
    <property type="entry name" value="ZF_RING_1"/>
    <property type="match status" value="1"/>
</dbReference>
<dbReference type="GO" id="GO:0008270">
    <property type="term" value="F:zinc ion binding"/>
    <property type="evidence" value="ECO:0007669"/>
    <property type="project" value="UniProtKB-KW"/>
</dbReference>
<feature type="region of interest" description="Disordered" evidence="5">
    <location>
        <begin position="344"/>
        <end position="375"/>
    </location>
</feature>
<organism evidence="8 9">
    <name type="scientific">Immersiella caudata</name>
    <dbReference type="NCBI Taxonomy" id="314043"/>
    <lineage>
        <taxon>Eukaryota</taxon>
        <taxon>Fungi</taxon>
        <taxon>Dikarya</taxon>
        <taxon>Ascomycota</taxon>
        <taxon>Pezizomycotina</taxon>
        <taxon>Sordariomycetes</taxon>
        <taxon>Sordariomycetidae</taxon>
        <taxon>Sordariales</taxon>
        <taxon>Lasiosphaeriaceae</taxon>
        <taxon>Immersiella</taxon>
    </lineage>
</organism>
<protein>
    <submittedName>
        <fullName evidence="8">Uncharacterized protein</fullName>
    </submittedName>
</protein>
<evidence type="ECO:0000256" key="1">
    <source>
        <dbReference type="ARBA" id="ARBA00022723"/>
    </source>
</evidence>
<dbReference type="PANTHER" id="PTHR10131">
    <property type="entry name" value="TNF RECEPTOR ASSOCIATED FACTOR"/>
    <property type="match status" value="1"/>
</dbReference>
<dbReference type="Pfam" id="PF13923">
    <property type="entry name" value="zf-C3HC4_2"/>
    <property type="match status" value="1"/>
</dbReference>
<reference evidence="8" key="1">
    <citation type="submission" date="2023-06" db="EMBL/GenBank/DDBJ databases">
        <title>Genome-scale phylogeny and comparative genomics of the fungal order Sordariales.</title>
        <authorList>
            <consortium name="Lawrence Berkeley National Laboratory"/>
            <person name="Hensen N."/>
            <person name="Bonometti L."/>
            <person name="Westerberg I."/>
            <person name="Brannstrom I.O."/>
            <person name="Guillou S."/>
            <person name="Cros-Aarteil S."/>
            <person name="Calhoun S."/>
            <person name="Haridas S."/>
            <person name="Kuo A."/>
            <person name="Mondo S."/>
            <person name="Pangilinan J."/>
            <person name="Riley R."/>
            <person name="Labutti K."/>
            <person name="Andreopoulos B."/>
            <person name="Lipzen A."/>
            <person name="Chen C."/>
            <person name="Yanf M."/>
            <person name="Daum C."/>
            <person name="Ng V."/>
            <person name="Clum A."/>
            <person name="Steindorff A."/>
            <person name="Ohm R."/>
            <person name="Martin F."/>
            <person name="Silar P."/>
            <person name="Natvig D."/>
            <person name="Lalanne C."/>
            <person name="Gautier V."/>
            <person name="Ament-Velasquez S.L."/>
            <person name="Kruys A."/>
            <person name="Hutchinson M.I."/>
            <person name="Powell A.J."/>
            <person name="Barry K."/>
            <person name="Miller A.N."/>
            <person name="Grigoriev I.V."/>
            <person name="Debuchy R."/>
            <person name="Gladieux P."/>
            <person name="Thoren M.H."/>
            <person name="Johannesson H."/>
        </authorList>
    </citation>
    <scope>NUCLEOTIDE SEQUENCE</scope>
    <source>
        <strain evidence="8">CBS 606.72</strain>
    </source>
</reference>
<dbReference type="InterPro" id="IPR013083">
    <property type="entry name" value="Znf_RING/FYVE/PHD"/>
</dbReference>
<feature type="compositionally biased region" description="Pro residues" evidence="5">
    <location>
        <begin position="36"/>
        <end position="50"/>
    </location>
</feature>
<dbReference type="Pfam" id="PF02176">
    <property type="entry name" value="zf-TRAF"/>
    <property type="match status" value="1"/>
</dbReference>
<feature type="domain" description="TRAF-type" evidence="7">
    <location>
        <begin position="245"/>
        <end position="301"/>
    </location>
</feature>
<feature type="compositionally biased region" description="Basic and acidic residues" evidence="5">
    <location>
        <begin position="505"/>
        <end position="516"/>
    </location>
</feature>
<dbReference type="SMART" id="SM00184">
    <property type="entry name" value="RING"/>
    <property type="match status" value="1"/>
</dbReference>
<dbReference type="InterPro" id="IPR001293">
    <property type="entry name" value="Znf_TRAF"/>
</dbReference>
<evidence type="ECO:0000256" key="4">
    <source>
        <dbReference type="PROSITE-ProRule" id="PRU00207"/>
    </source>
</evidence>
<evidence type="ECO:0000256" key="5">
    <source>
        <dbReference type="SAM" id="MobiDB-lite"/>
    </source>
</evidence>
<feature type="domain" description="RING-type" evidence="6">
    <location>
        <begin position="109"/>
        <end position="148"/>
    </location>
</feature>
<dbReference type="EMBL" id="JAULSU010000002">
    <property type="protein sequence ID" value="KAK0626980.1"/>
    <property type="molecule type" value="Genomic_DNA"/>
</dbReference>
<feature type="zinc finger region" description="TRAF-type" evidence="4">
    <location>
        <begin position="245"/>
        <end position="301"/>
    </location>
</feature>
<gene>
    <name evidence="8" type="ORF">B0T14DRAFT_535018</name>
</gene>
<sequence>MPPPNTPEEGVLTADSPSEQSAPSIAYIPTRHRLYPEPPESPPPRAPTAPPAATTESSRATTPNPSRPPSRPNSAGRASPISCSDRSCLPPINYQDLHYESEVDKSLECPICRTPFYLPLTTKPCGHTFCAACLDRALEIQPVCPIDRQPLDATRDLCHTRVLLDQLDRLRVKCPNRGCDHVCSRELLAVHYERYCEYTMVHCPAPECDLRVARVDARAEKGCLHTYTPCQYCDKSVMVANLEEHYDADCGGHTAKCAHCNAIVIRHRMEKHIAKDCLRTVVACKWRPFGCSEWAPREEVEKHEQGHCVYQAIGRLVRDRMDDRMMINELKDRLSNVDERLRKAEKEKRRSHAAPFVPDLDLNDSPRAAPSYNSGAWDSPEDYMLAQFERMESKMEDLRKMIVELDGHHSMRLLNDTMRLNEQIAELNSKVGVLGMHTTWLMNVQRQSRGQQRAGTAGGPPGSGMVGSSSSAGGGGNSAGGRSVADSDRSRYYSANDGGVPLRRNSHDRGENPPRL</sequence>
<evidence type="ECO:0000256" key="2">
    <source>
        <dbReference type="ARBA" id="ARBA00022771"/>
    </source>
</evidence>
<name>A0AA39X4C3_9PEZI</name>
<accession>A0AA39X4C3</accession>
<evidence type="ECO:0000259" key="7">
    <source>
        <dbReference type="PROSITE" id="PS50145"/>
    </source>
</evidence>
<keyword evidence="1 4" id="KW-0479">Metal-binding</keyword>
<dbReference type="PANTHER" id="PTHR10131:SF94">
    <property type="entry name" value="TNF RECEPTOR-ASSOCIATED FACTOR 4"/>
    <property type="match status" value="1"/>
</dbReference>
<dbReference type="AlphaFoldDB" id="A0AA39X4C3"/>
<proteinExistence type="predicted"/>